<evidence type="ECO:0000313" key="1">
    <source>
        <dbReference type="EMBL" id="GAA4462343.1"/>
    </source>
</evidence>
<dbReference type="RefSeq" id="WP_345079122.1">
    <property type="nucleotide sequence ID" value="NZ_BAABFA010000007.1"/>
</dbReference>
<dbReference type="Gene3D" id="3.30.70.1290">
    <property type="entry name" value="Transposase IS200-like"/>
    <property type="match status" value="1"/>
</dbReference>
<keyword evidence="2" id="KW-1185">Reference proteome</keyword>
<dbReference type="InterPro" id="IPR052715">
    <property type="entry name" value="RAYT_transposase"/>
</dbReference>
<dbReference type="InterPro" id="IPR036515">
    <property type="entry name" value="Transposase_17_sf"/>
</dbReference>
<protein>
    <recommendedName>
        <fullName evidence="3">Transposase IS200-like domain-containing protein</fullName>
    </recommendedName>
</protein>
<dbReference type="Proteomes" id="UP001500067">
    <property type="component" value="Unassembled WGS sequence"/>
</dbReference>
<sequence length="192" mass="22170">MSVNNPHIFDTGIYFITFTASKWIPLFSEIGCYDLVYKWFDVLKSKGHSILGYVIMPNHVHVLIGFLKNEQSINTIIGSGKRFMAYGIVSRLKEQAQTSILKILEDGVSAYDRKKGQLHKVFEGKQDILLCHSYKFVTQKLNYIHSNPSSKKWALVANVSDYMHSSAGYYLLQRQGKYEVEHVNKWIAENWK</sequence>
<dbReference type="PANTHER" id="PTHR36966:SF1">
    <property type="entry name" value="REP-ASSOCIATED TYROSINE TRANSPOSASE"/>
    <property type="match status" value="1"/>
</dbReference>
<gene>
    <name evidence="1" type="ORF">GCM10023093_08750</name>
</gene>
<accession>A0ABP8NB58</accession>
<proteinExistence type="predicted"/>
<name>A0ABP8NB58_9BACT</name>
<reference evidence="2" key="1">
    <citation type="journal article" date="2019" name="Int. J. Syst. Evol. Microbiol.">
        <title>The Global Catalogue of Microorganisms (GCM) 10K type strain sequencing project: providing services to taxonomists for standard genome sequencing and annotation.</title>
        <authorList>
            <consortium name="The Broad Institute Genomics Platform"/>
            <consortium name="The Broad Institute Genome Sequencing Center for Infectious Disease"/>
            <person name="Wu L."/>
            <person name="Ma J."/>
        </authorList>
    </citation>
    <scope>NUCLEOTIDE SEQUENCE [LARGE SCALE GENOMIC DNA]</scope>
    <source>
        <strain evidence="2">JCM 32105</strain>
    </source>
</reference>
<evidence type="ECO:0000313" key="2">
    <source>
        <dbReference type="Proteomes" id="UP001500067"/>
    </source>
</evidence>
<dbReference type="EMBL" id="BAABFA010000007">
    <property type="protein sequence ID" value="GAA4462343.1"/>
    <property type="molecule type" value="Genomic_DNA"/>
</dbReference>
<dbReference type="PANTHER" id="PTHR36966">
    <property type="entry name" value="REP-ASSOCIATED TYROSINE TRANSPOSASE"/>
    <property type="match status" value="1"/>
</dbReference>
<comment type="caution">
    <text evidence="1">The sequence shown here is derived from an EMBL/GenBank/DDBJ whole genome shotgun (WGS) entry which is preliminary data.</text>
</comment>
<evidence type="ECO:0008006" key="3">
    <source>
        <dbReference type="Google" id="ProtNLM"/>
    </source>
</evidence>
<organism evidence="1 2">
    <name type="scientific">Nemorincola caseinilytica</name>
    <dbReference type="NCBI Taxonomy" id="2054315"/>
    <lineage>
        <taxon>Bacteria</taxon>
        <taxon>Pseudomonadati</taxon>
        <taxon>Bacteroidota</taxon>
        <taxon>Chitinophagia</taxon>
        <taxon>Chitinophagales</taxon>
        <taxon>Chitinophagaceae</taxon>
        <taxon>Nemorincola</taxon>
    </lineage>
</organism>
<dbReference type="SUPFAM" id="SSF143422">
    <property type="entry name" value="Transposase IS200-like"/>
    <property type="match status" value="1"/>
</dbReference>